<keyword evidence="2" id="KW-1185">Reference proteome</keyword>
<sequence length="346" mass="38587">MRIYKTPENVREEEVSFNSADGWTLKGTLCYPITPKPESGFPIIAIAQGTGRSDRDGNKLPKFVSEIYSRQAHFFASIGVASIRWDKRATNASNVAPPGYSGEKDLWMSVGVEELIWDIVAAIKYSISLPSIDSASVLISGHSESSIFMGKIYEASQKADIPIKASIMLCGFGENGLSAIKKQEAKEVHDLESGTLLDHYFKLPLMKAVNLWVDDVKELCEDPKLAHKDTHKHLGLIPISLKWFRGHFNIDLVEDYKFVNSPALIIGGGKDIQIDSSLCTEENAKKFLVNCPHVEVAVIPNMTHMLRDSDHAEFSSKTYMKVMLEEMKKPLSPELLRVISEFVQSL</sequence>
<dbReference type="GO" id="GO:0052689">
    <property type="term" value="F:carboxylic ester hydrolase activity"/>
    <property type="evidence" value="ECO:0007669"/>
    <property type="project" value="TreeGrafter"/>
</dbReference>
<comment type="caution">
    <text evidence="1">The sequence shown here is derived from an EMBL/GenBank/DDBJ whole genome shotgun (WGS) entry which is preliminary data.</text>
</comment>
<protein>
    <submittedName>
        <fullName evidence="1">Uncharacterized protein</fullName>
    </submittedName>
</protein>
<evidence type="ECO:0000313" key="1">
    <source>
        <dbReference type="EMBL" id="KAJ3120130.1"/>
    </source>
</evidence>
<accession>A0AAD5XCU6</accession>
<name>A0AAD5XCU6_9FUNG</name>
<dbReference type="EMBL" id="JADGJH010000991">
    <property type="protein sequence ID" value="KAJ3120130.1"/>
    <property type="molecule type" value="Genomic_DNA"/>
</dbReference>
<proteinExistence type="predicted"/>
<dbReference type="PANTHER" id="PTHR43265">
    <property type="entry name" value="ESTERASE ESTD"/>
    <property type="match status" value="1"/>
</dbReference>
<dbReference type="InterPro" id="IPR029058">
    <property type="entry name" value="AB_hydrolase_fold"/>
</dbReference>
<evidence type="ECO:0000313" key="2">
    <source>
        <dbReference type="Proteomes" id="UP001211907"/>
    </source>
</evidence>
<dbReference type="SUPFAM" id="SSF53474">
    <property type="entry name" value="alpha/beta-Hydrolases"/>
    <property type="match status" value="1"/>
</dbReference>
<reference evidence="1" key="1">
    <citation type="submission" date="2020-05" db="EMBL/GenBank/DDBJ databases">
        <title>Phylogenomic resolution of chytrid fungi.</title>
        <authorList>
            <person name="Stajich J.E."/>
            <person name="Amses K."/>
            <person name="Simmons R."/>
            <person name="Seto K."/>
            <person name="Myers J."/>
            <person name="Bonds A."/>
            <person name="Quandt C.A."/>
            <person name="Barry K."/>
            <person name="Liu P."/>
            <person name="Grigoriev I."/>
            <person name="Longcore J.E."/>
            <person name="James T.Y."/>
        </authorList>
    </citation>
    <scope>NUCLEOTIDE SEQUENCE</scope>
    <source>
        <strain evidence="1">JEL0513</strain>
    </source>
</reference>
<dbReference type="PANTHER" id="PTHR43265:SF1">
    <property type="entry name" value="ESTERASE ESTD"/>
    <property type="match status" value="1"/>
</dbReference>
<dbReference type="Proteomes" id="UP001211907">
    <property type="component" value="Unassembled WGS sequence"/>
</dbReference>
<dbReference type="InterPro" id="IPR053145">
    <property type="entry name" value="AB_hydrolase_Est10"/>
</dbReference>
<organism evidence="1 2">
    <name type="scientific">Physocladia obscura</name>
    <dbReference type="NCBI Taxonomy" id="109957"/>
    <lineage>
        <taxon>Eukaryota</taxon>
        <taxon>Fungi</taxon>
        <taxon>Fungi incertae sedis</taxon>
        <taxon>Chytridiomycota</taxon>
        <taxon>Chytridiomycota incertae sedis</taxon>
        <taxon>Chytridiomycetes</taxon>
        <taxon>Chytridiales</taxon>
        <taxon>Chytriomycetaceae</taxon>
        <taxon>Physocladia</taxon>
    </lineage>
</organism>
<dbReference type="Gene3D" id="3.40.50.1820">
    <property type="entry name" value="alpha/beta hydrolase"/>
    <property type="match status" value="2"/>
</dbReference>
<gene>
    <name evidence="1" type="ORF">HK100_012934</name>
</gene>
<dbReference type="AlphaFoldDB" id="A0AAD5XCU6"/>